<dbReference type="Gene3D" id="2.40.128.340">
    <property type="match status" value="1"/>
</dbReference>
<dbReference type="InterPro" id="IPR028994">
    <property type="entry name" value="Integrin_alpha_N"/>
</dbReference>
<evidence type="ECO:0000313" key="4">
    <source>
        <dbReference type="EMBL" id="QEV06569.1"/>
    </source>
</evidence>
<dbReference type="PANTHER" id="PTHR44103:SF1">
    <property type="entry name" value="PROPROTEIN CONVERTASE P"/>
    <property type="match status" value="1"/>
</dbReference>
<proteinExistence type="predicted"/>
<feature type="signal peptide" evidence="2">
    <location>
        <begin position="1"/>
        <end position="20"/>
    </location>
</feature>
<dbReference type="GeneID" id="95535589"/>
<dbReference type="RefSeq" id="WP_150475254.1">
    <property type="nucleotide sequence ID" value="NZ_CP023697.1"/>
</dbReference>
<gene>
    <name evidence="4" type="ORF">CP972_13630</name>
</gene>
<dbReference type="Pfam" id="PF13860">
    <property type="entry name" value="FlgD_ig"/>
    <property type="match status" value="1"/>
</dbReference>
<dbReference type="Gene3D" id="2.60.40.4070">
    <property type="match status" value="1"/>
</dbReference>
<dbReference type="Pfam" id="PF13517">
    <property type="entry name" value="FG-GAP_3"/>
    <property type="match status" value="1"/>
</dbReference>
<evidence type="ECO:0000259" key="3">
    <source>
        <dbReference type="Pfam" id="PF13860"/>
    </source>
</evidence>
<accession>A0ABX6AVJ8</accession>
<dbReference type="EMBL" id="CP023697">
    <property type="protein sequence ID" value="QEV06569.1"/>
    <property type="molecule type" value="Genomic_DNA"/>
</dbReference>
<keyword evidence="5" id="KW-1185">Reference proteome</keyword>
<dbReference type="Gene3D" id="2.130.10.130">
    <property type="entry name" value="Integrin alpha, N-terminal"/>
    <property type="match status" value="1"/>
</dbReference>
<dbReference type="Proteomes" id="UP000326041">
    <property type="component" value="Chromosome"/>
</dbReference>
<feature type="domain" description="FlgD/Vpr Ig-like" evidence="3">
    <location>
        <begin position="690"/>
        <end position="751"/>
    </location>
</feature>
<evidence type="ECO:0000256" key="1">
    <source>
        <dbReference type="ARBA" id="ARBA00022729"/>
    </source>
</evidence>
<sequence>MTKRALTRVSIAATASFAMALGAGPPAPLAHAGPAAEVVVPAATSLVPRSSVLSAGPTGFLRHEPGRGHLWTTYAGVDTVVDAAATETRGQLVFGAGSDVVARHDGTAGTVTLRNMATGETGVVPLPAGRHTYQGTLGSTVVTTAPSDGEKWHLLDLRDGAVRHRTVADTPAGITAVFTSNAPVGDAHGMLVQYRVDGRVETGWLDTDEARLVRLPHNTAFGDSRVVLTSTHLLSWQDSAVSVYSRQDLTAAPRTVPLSGDGRLLGMVGDTLLVTRHDPSLGRMDGSLPVWRVEAVGPDGSARGTLLDRALNLPAVPVPAPDGGLLVAAGPDTADWGVNLVRAGSGGAPTVRRVAGSEAVALTNTVQALSLTQGRLTTMERDRSRDRNGLYGRTVTATATGSPTFGPHTDRGPVPVEYERCGWQDCLRMLDTGDGRTVFWGRQGGEGASPQPQVVAEGASLPGTPVDASRTYDLVSEAGGRFVALRTHRSGTSDAQTAVVDLDTGKTVLTVPEQAEALWGTTLWVRDGNDSVVPVDLPTGKRGAPVWFGRGCLLEDLQAVREWLLWSCVGSAEGQGVHNTATGKNLTLKSGSGSYERAVLGDGFVVTVDQGKLRVNDVRGATAVSHTLESSTAWKAWDVDPHTGLIAHTDDKDNIRLVSAGVPGSPLDQTDAVVAGSADVKGGAAPWRPKWWLSRPAASWKLALRHKPTGKTVRTLSGGEVRGAVTASWNGKDTSGKLVPNGTYTWMLTAAPADGQGATLTRTGTVKVSGAAAVPRDHAGSDGFGDLLTLNSAGALTFQQGTGKGTFSGKVSGSGWATSVKAVPLGDLNGDRCNDTLVRFSSGTVRLYRPACGTALKPSTPYTTISTGSGWKQYDVLTAPGDVTKDGRPDLIVRNASTGTVYLYKGTSTGKLSSRVKLYDNWKTYKKIVGVGDLNGDGIGDLLAQDKSNNLYRYTGTGKGTFKARVKIATGWGSSYDAVVGVGDISGDGKADLVARDTSGNLYRQKGTGEGTFGGRTKIATGWKGYKALS</sequence>
<keyword evidence="1 2" id="KW-0732">Signal</keyword>
<name>A0ABX6AVJ8_9ACTN</name>
<evidence type="ECO:0000256" key="2">
    <source>
        <dbReference type="SAM" id="SignalP"/>
    </source>
</evidence>
<dbReference type="InterPro" id="IPR013517">
    <property type="entry name" value="FG-GAP"/>
</dbReference>
<dbReference type="SUPFAM" id="SSF69318">
    <property type="entry name" value="Integrin alpha N-terminal domain"/>
    <property type="match status" value="1"/>
</dbReference>
<protein>
    <recommendedName>
        <fullName evidence="3">FlgD/Vpr Ig-like domain-containing protein</fullName>
    </recommendedName>
</protein>
<dbReference type="InterPro" id="IPR025965">
    <property type="entry name" value="FlgD/Vpr_Ig-like"/>
</dbReference>
<evidence type="ECO:0000313" key="5">
    <source>
        <dbReference type="Proteomes" id="UP000326041"/>
    </source>
</evidence>
<feature type="chain" id="PRO_5046679941" description="FlgD/Vpr Ig-like domain-containing protein" evidence="2">
    <location>
        <begin position="21"/>
        <end position="1030"/>
    </location>
</feature>
<reference evidence="4 5" key="1">
    <citation type="submission" date="2017-09" db="EMBL/GenBank/DDBJ databases">
        <authorList>
            <person name="Lee N."/>
            <person name="Cho B.-K."/>
        </authorList>
    </citation>
    <scope>NUCLEOTIDE SEQUENCE [LARGE SCALE GENOMIC DNA]</scope>
    <source>
        <strain evidence="4 5">ATCC 13879</strain>
    </source>
</reference>
<organism evidence="4 5">
    <name type="scientific">Streptomyces prasinus</name>
    <dbReference type="NCBI Taxonomy" id="67345"/>
    <lineage>
        <taxon>Bacteria</taxon>
        <taxon>Bacillati</taxon>
        <taxon>Actinomycetota</taxon>
        <taxon>Actinomycetes</taxon>
        <taxon>Kitasatosporales</taxon>
        <taxon>Streptomycetaceae</taxon>
        <taxon>Streptomyces</taxon>
    </lineage>
</organism>
<dbReference type="PANTHER" id="PTHR44103">
    <property type="entry name" value="PROPROTEIN CONVERTASE P"/>
    <property type="match status" value="1"/>
</dbReference>